<sequence>MQFISKLAGNQVLINDDFLLCITLFVGHNFIRKTVYTTRVPTSQNESFFGVWPLKSNRAWILDKRNRDNTTILVNNNLTNTKTNSLFDMFELNLSLFFHLKQSEWRKIQIKERDKKHPRNHTKKKKGKRQTIVKLNTYTFASK</sequence>
<reference evidence="1 2" key="1">
    <citation type="journal article" date="2018" name="Sci. Rep.">
        <title>Genomic signatures of local adaptation to the degree of environmental predictability in rotifers.</title>
        <authorList>
            <person name="Franch-Gras L."/>
            <person name="Hahn C."/>
            <person name="Garcia-Roger E.M."/>
            <person name="Carmona M.J."/>
            <person name="Serra M."/>
            <person name="Gomez A."/>
        </authorList>
    </citation>
    <scope>NUCLEOTIDE SEQUENCE [LARGE SCALE GENOMIC DNA]</scope>
    <source>
        <strain evidence="1">HYR1</strain>
    </source>
</reference>
<evidence type="ECO:0000313" key="1">
    <source>
        <dbReference type="EMBL" id="RNA18980.1"/>
    </source>
</evidence>
<organism evidence="1 2">
    <name type="scientific">Brachionus plicatilis</name>
    <name type="common">Marine rotifer</name>
    <name type="synonym">Brachionus muelleri</name>
    <dbReference type="NCBI Taxonomy" id="10195"/>
    <lineage>
        <taxon>Eukaryota</taxon>
        <taxon>Metazoa</taxon>
        <taxon>Spiralia</taxon>
        <taxon>Gnathifera</taxon>
        <taxon>Rotifera</taxon>
        <taxon>Eurotatoria</taxon>
        <taxon>Monogononta</taxon>
        <taxon>Pseudotrocha</taxon>
        <taxon>Ploima</taxon>
        <taxon>Brachionidae</taxon>
        <taxon>Brachionus</taxon>
    </lineage>
</organism>
<dbReference type="EMBL" id="REGN01004133">
    <property type="protein sequence ID" value="RNA18980.1"/>
    <property type="molecule type" value="Genomic_DNA"/>
</dbReference>
<protein>
    <submittedName>
        <fullName evidence="1">Uncharacterized protein</fullName>
    </submittedName>
</protein>
<gene>
    <name evidence="1" type="ORF">BpHYR1_041820</name>
</gene>
<keyword evidence="2" id="KW-1185">Reference proteome</keyword>
<dbReference type="AlphaFoldDB" id="A0A3M7R5Z5"/>
<comment type="caution">
    <text evidence="1">The sequence shown here is derived from an EMBL/GenBank/DDBJ whole genome shotgun (WGS) entry which is preliminary data.</text>
</comment>
<dbReference type="Proteomes" id="UP000276133">
    <property type="component" value="Unassembled WGS sequence"/>
</dbReference>
<accession>A0A3M7R5Z5</accession>
<proteinExistence type="predicted"/>
<evidence type="ECO:0000313" key="2">
    <source>
        <dbReference type="Proteomes" id="UP000276133"/>
    </source>
</evidence>
<name>A0A3M7R5Z5_BRAPC</name>